<dbReference type="AlphaFoldDB" id="A0A3N2R5M0"/>
<comment type="caution">
    <text evidence="2">The sequence shown here is derived from an EMBL/GenBank/DDBJ whole genome shotgun (WGS) entry which is preliminary data.</text>
</comment>
<evidence type="ECO:0000259" key="1">
    <source>
        <dbReference type="Pfam" id="PF01370"/>
    </source>
</evidence>
<dbReference type="OrthoDB" id="7170465at2"/>
<dbReference type="Proteomes" id="UP000268016">
    <property type="component" value="Unassembled WGS sequence"/>
</dbReference>
<name>A0A3N2R5M0_9RHOB</name>
<evidence type="ECO:0000313" key="3">
    <source>
        <dbReference type="Proteomes" id="UP000268016"/>
    </source>
</evidence>
<reference evidence="2 3" key="1">
    <citation type="submission" date="2018-10" db="EMBL/GenBank/DDBJ databases">
        <title>Histidinibacterium lentulum gen. nov., sp. nov., a marine bacterium from the culture broth of Picochlorum sp. 122.</title>
        <authorList>
            <person name="Wang G."/>
        </authorList>
    </citation>
    <scope>NUCLEOTIDE SEQUENCE [LARGE SCALE GENOMIC DNA]</scope>
    <source>
        <strain evidence="2 3">B17</strain>
    </source>
</reference>
<evidence type="ECO:0000313" key="2">
    <source>
        <dbReference type="EMBL" id="ROU02782.1"/>
    </source>
</evidence>
<feature type="domain" description="NAD-dependent epimerase/dehydratase" evidence="1">
    <location>
        <begin position="66"/>
        <end position="185"/>
    </location>
</feature>
<proteinExistence type="predicted"/>
<dbReference type="InterPro" id="IPR036291">
    <property type="entry name" value="NAD(P)-bd_dom_sf"/>
</dbReference>
<organism evidence="2 3">
    <name type="scientific">Histidinibacterium lentulum</name>
    <dbReference type="NCBI Taxonomy" id="2480588"/>
    <lineage>
        <taxon>Bacteria</taxon>
        <taxon>Pseudomonadati</taxon>
        <taxon>Pseudomonadota</taxon>
        <taxon>Alphaproteobacteria</taxon>
        <taxon>Rhodobacterales</taxon>
        <taxon>Paracoccaceae</taxon>
        <taxon>Histidinibacterium</taxon>
    </lineage>
</organism>
<sequence>MPSILILGSSGKFGAHCASVFGAAGWTVARYRRGTDMTAAARGADVILNGLNPPDYHAWDRLVPEITEQVIAAAKACGATVILPGNVYNFGSDGGVWDERTPQRPCSRKGRVRVAMERRYRESGVRTIVLRAGNFIDPDSGTDVMALLLLRQIRRGRLTAPGDPDAMQAYAYVPDVARAALALAEIRETLPIFADIPFPGHAFSLRELQADLESALGRRVRIAGFPWWAMRLGAPVWELARELLEMRYLWSVSHRLSGETFGRLVPGFVATDIATVMRAGLPPDIRPDEAVGSRGLGLRV</sequence>
<dbReference type="SUPFAM" id="SSF51735">
    <property type="entry name" value="NAD(P)-binding Rossmann-fold domains"/>
    <property type="match status" value="1"/>
</dbReference>
<protein>
    <submittedName>
        <fullName evidence="2">Epimerase</fullName>
    </submittedName>
</protein>
<gene>
    <name evidence="2" type="ORF">EAT49_10740</name>
</gene>
<accession>A0A3N2R5M0</accession>
<dbReference type="InterPro" id="IPR001509">
    <property type="entry name" value="Epimerase_deHydtase"/>
</dbReference>
<dbReference type="Gene3D" id="3.40.50.720">
    <property type="entry name" value="NAD(P)-binding Rossmann-like Domain"/>
    <property type="match status" value="1"/>
</dbReference>
<dbReference type="EMBL" id="RDRB01000004">
    <property type="protein sequence ID" value="ROU02782.1"/>
    <property type="molecule type" value="Genomic_DNA"/>
</dbReference>
<dbReference type="Pfam" id="PF01370">
    <property type="entry name" value="Epimerase"/>
    <property type="match status" value="1"/>
</dbReference>
<keyword evidence="3" id="KW-1185">Reference proteome</keyword>